<dbReference type="AlphaFoldDB" id="A9KCB1"/>
<dbReference type="KEGG" id="cbd:CBUD_0709"/>
<organism evidence="1 2">
    <name type="scientific">Coxiella burnetii (strain Dugway 5J108-111)</name>
    <dbReference type="NCBI Taxonomy" id="434922"/>
    <lineage>
        <taxon>Bacteria</taxon>
        <taxon>Pseudomonadati</taxon>
        <taxon>Pseudomonadota</taxon>
        <taxon>Gammaproteobacteria</taxon>
        <taxon>Legionellales</taxon>
        <taxon>Coxiellaceae</taxon>
        <taxon>Coxiella</taxon>
    </lineage>
</organism>
<evidence type="ECO:0000313" key="2">
    <source>
        <dbReference type="Proteomes" id="UP000008555"/>
    </source>
</evidence>
<dbReference type="EMBL" id="CP000733">
    <property type="protein sequence ID" value="ABS77178.1"/>
    <property type="molecule type" value="Genomic_DNA"/>
</dbReference>
<name>A9KCB1_COXBN</name>
<evidence type="ECO:0000313" key="1">
    <source>
        <dbReference type="EMBL" id="ABS77178.1"/>
    </source>
</evidence>
<protein>
    <submittedName>
        <fullName evidence="1">Uncharacterized protein</fullName>
    </submittedName>
</protein>
<proteinExistence type="predicted"/>
<reference evidence="1 2" key="1">
    <citation type="journal article" date="2009" name="Infect. Immun.">
        <title>Comparative genomics reveal extensive transposon-mediated genomic plasticity and diversity among potential effector proteins within the genus Coxiella.</title>
        <authorList>
            <person name="Beare P.A."/>
            <person name="Unsworth N."/>
            <person name="Andoh M."/>
            <person name="Voth D.E."/>
            <person name="Omsland A."/>
            <person name="Gilk S.D."/>
            <person name="Williams K.P."/>
            <person name="Sobral B.W."/>
            <person name="Kupko J.J.III."/>
            <person name="Porcella S.F."/>
            <person name="Samuel J.E."/>
            <person name="Heinzen R.A."/>
        </authorList>
    </citation>
    <scope>NUCLEOTIDE SEQUENCE [LARGE SCALE GENOMIC DNA]</scope>
    <source>
        <strain evidence="1 2">Dugway 5J108-111</strain>
    </source>
</reference>
<dbReference type="HOGENOM" id="CLU_596799_0_0_6"/>
<sequence>MRKLRKKYLIKIAARIRIFFYSGAKYLLGIYALDKVPQIVKENSLASGITFLKSKYKFFRPPVVKFFIKLYRYLLITDKNLLTLQTDNTYIIHFCCWGKAYAEKVKTYLIPSLLAEGNLPSIAKKYNTTVLIHCDIDTKNNLSASPIIRHVKNYANIEFIILPRSLIKAYKSNFKYFPFLSSKKITGIISNIKYFLLGALQTQALEIAVKNKSYVSFMMPDFVLSARFLTNIFFLIEGKKVAIISTFRTDYQKIAQQLEQFFKGKERIQLTVPASVLTTFQVTNLHPAAKKIIVSENNADFTSRAQLLFETPNGFVLRAYHYHPILLDCHHYNYKFKKDYYPIDNSALNQLLSINIPFDQQIAACNNASDIHCLELSDEHIDQHISTKPKKLNYNELLYAICDMISKNPSTYDTPLNRYFISIKNRFESPAILKEGDFVDDDRFFSDLKEVLNTYDYN</sequence>
<gene>
    <name evidence="1" type="ordered locus">CBUD_0709</name>
</gene>
<dbReference type="Proteomes" id="UP000008555">
    <property type="component" value="Chromosome"/>
</dbReference>
<accession>A9KCB1</accession>
<dbReference type="RefSeq" id="WP_011996697.1">
    <property type="nucleotide sequence ID" value="NC_009727.1"/>
</dbReference>